<proteinExistence type="predicted"/>
<organism evidence="3 4">
    <name type="scientific">Deinococcus aetherius</name>
    <dbReference type="NCBI Taxonomy" id="200252"/>
    <lineage>
        <taxon>Bacteria</taxon>
        <taxon>Thermotogati</taxon>
        <taxon>Deinococcota</taxon>
        <taxon>Deinococci</taxon>
        <taxon>Deinococcales</taxon>
        <taxon>Deinococcaceae</taxon>
        <taxon>Deinococcus</taxon>
    </lineage>
</organism>
<dbReference type="SMART" id="SM00421">
    <property type="entry name" value="HTH_LUXR"/>
    <property type="match status" value="1"/>
</dbReference>
<name>A0ABM8AIV2_9DEIO</name>
<dbReference type="InterPro" id="IPR000792">
    <property type="entry name" value="Tscrpt_reg_LuxR_C"/>
</dbReference>
<dbReference type="CDD" id="cd06170">
    <property type="entry name" value="LuxR_C_like"/>
    <property type="match status" value="1"/>
</dbReference>
<evidence type="ECO:0000256" key="1">
    <source>
        <dbReference type="ARBA" id="ARBA00023125"/>
    </source>
</evidence>
<dbReference type="PANTHER" id="PTHR43214">
    <property type="entry name" value="TWO-COMPONENT RESPONSE REGULATOR"/>
    <property type="match status" value="1"/>
</dbReference>
<dbReference type="PROSITE" id="PS50043">
    <property type="entry name" value="HTH_LUXR_2"/>
    <property type="match status" value="1"/>
</dbReference>
<reference evidence="3" key="1">
    <citation type="submission" date="2022-07" db="EMBL/GenBank/DDBJ databases">
        <title>Complete Genome Sequence of the Radioresistant Bacterium Deinococcus aetherius ST0316, Isolated from the Air Dust collected in Lower Stratosphere above Japan.</title>
        <authorList>
            <person name="Satoh K."/>
            <person name="Hagiwara K."/>
            <person name="Katsumata K."/>
            <person name="Kubo A."/>
            <person name="Yokobori S."/>
            <person name="Yamagishi A."/>
            <person name="Oono Y."/>
            <person name="Narumi I."/>
        </authorList>
    </citation>
    <scope>NUCLEOTIDE SEQUENCE</scope>
    <source>
        <strain evidence="3">ST0316</strain>
        <plasmid evidence="3">pDAETH-1</plasmid>
    </source>
</reference>
<accession>A0ABM8AIV2</accession>
<dbReference type="EMBL" id="AP026561">
    <property type="protein sequence ID" value="BDP43749.1"/>
    <property type="molecule type" value="Genomic_DNA"/>
</dbReference>
<gene>
    <name evidence="3" type="ORF">DAETH_37180</name>
</gene>
<dbReference type="InterPro" id="IPR016032">
    <property type="entry name" value="Sig_transdc_resp-reg_C-effctor"/>
</dbReference>
<dbReference type="SUPFAM" id="SSF46894">
    <property type="entry name" value="C-terminal effector domain of the bipartite response regulators"/>
    <property type="match status" value="1"/>
</dbReference>
<protein>
    <recommendedName>
        <fullName evidence="2">HTH luxR-type domain-containing protein</fullName>
    </recommendedName>
</protein>
<evidence type="ECO:0000259" key="2">
    <source>
        <dbReference type="PROSITE" id="PS50043"/>
    </source>
</evidence>
<dbReference type="InterPro" id="IPR036388">
    <property type="entry name" value="WH-like_DNA-bd_sf"/>
</dbReference>
<keyword evidence="3" id="KW-0614">Plasmid</keyword>
<dbReference type="Pfam" id="PF00196">
    <property type="entry name" value="GerE"/>
    <property type="match status" value="1"/>
</dbReference>
<evidence type="ECO:0000313" key="3">
    <source>
        <dbReference type="EMBL" id="BDP43749.1"/>
    </source>
</evidence>
<sequence length="177" mass="19974">MVPGRYRLHCGIPALTAEIARSLRGYGWAPCDPAPIGLLVDGPWGIALHTLSHSDPSTWIVVTDNPCPEYWEDLWSMRPRALLSGGHTIEDLASALSRAACESFRHTPRHDSPLTPIERLLLRHSAQGWDTRRIARELTLSEGTIRNSLSRIFKKLGLDNRAQATLYYWGLWHMLDI</sequence>
<dbReference type="InterPro" id="IPR039420">
    <property type="entry name" value="WalR-like"/>
</dbReference>
<dbReference type="Proteomes" id="UP001064971">
    <property type="component" value="Plasmid pDAETH-1"/>
</dbReference>
<keyword evidence="1" id="KW-0238">DNA-binding</keyword>
<feature type="domain" description="HTH luxR-type" evidence="2">
    <location>
        <begin position="107"/>
        <end position="172"/>
    </location>
</feature>
<keyword evidence="4" id="KW-1185">Reference proteome</keyword>
<dbReference type="PRINTS" id="PR00038">
    <property type="entry name" value="HTHLUXR"/>
</dbReference>
<dbReference type="Gene3D" id="1.10.10.10">
    <property type="entry name" value="Winged helix-like DNA-binding domain superfamily/Winged helix DNA-binding domain"/>
    <property type="match status" value="1"/>
</dbReference>
<evidence type="ECO:0000313" key="4">
    <source>
        <dbReference type="Proteomes" id="UP001064971"/>
    </source>
</evidence>
<geneLocation type="plasmid" evidence="3 4">
    <name>pDAETH-1</name>
</geneLocation>
<dbReference type="PROSITE" id="PS00622">
    <property type="entry name" value="HTH_LUXR_1"/>
    <property type="match status" value="1"/>
</dbReference>